<dbReference type="EMBL" id="CAKXZT010000035">
    <property type="protein sequence ID" value="CAH2396118.1"/>
    <property type="molecule type" value="Genomic_DNA"/>
</dbReference>
<keyword evidence="2" id="KW-1185">Reference proteome</keyword>
<evidence type="ECO:0000313" key="2">
    <source>
        <dbReference type="Proteomes" id="UP001153050"/>
    </source>
</evidence>
<protein>
    <submittedName>
        <fullName evidence="1">Uncharacterized protein</fullName>
    </submittedName>
</protein>
<reference evidence="1 2" key="1">
    <citation type="submission" date="2022-03" db="EMBL/GenBank/DDBJ databases">
        <authorList>
            <person name="Brunel B."/>
        </authorList>
    </citation>
    <scope>NUCLEOTIDE SEQUENCE [LARGE SCALE GENOMIC DNA]</scope>
    <source>
        <strain evidence="1">STM5069sample</strain>
    </source>
</reference>
<proteinExistence type="predicted"/>
<dbReference type="Proteomes" id="UP001153050">
    <property type="component" value="Unassembled WGS sequence"/>
</dbReference>
<evidence type="ECO:0000313" key="1">
    <source>
        <dbReference type="EMBL" id="CAH2396118.1"/>
    </source>
</evidence>
<organism evidence="1 2">
    <name type="scientific">Mesorhizobium escarrei</name>
    <dbReference type="NCBI Taxonomy" id="666018"/>
    <lineage>
        <taxon>Bacteria</taxon>
        <taxon>Pseudomonadati</taxon>
        <taxon>Pseudomonadota</taxon>
        <taxon>Alphaproteobacteria</taxon>
        <taxon>Hyphomicrobiales</taxon>
        <taxon>Phyllobacteriaceae</taxon>
        <taxon>Mesorhizobium</taxon>
    </lineage>
</organism>
<sequence length="40" mass="4380">MEQTGKQLSLVDGEGHGTGRLVLVLKPMPTRVTADWMAQQ</sequence>
<gene>
    <name evidence="1" type="ORF">MES5069_130063</name>
</gene>
<accession>A0ABM9DHP9</accession>
<comment type="caution">
    <text evidence="1">The sequence shown here is derived from an EMBL/GenBank/DDBJ whole genome shotgun (WGS) entry which is preliminary data.</text>
</comment>
<name>A0ABM9DHP9_9HYPH</name>